<dbReference type="GO" id="GO:0060003">
    <property type="term" value="P:copper ion export"/>
    <property type="evidence" value="ECO:0007669"/>
    <property type="project" value="TreeGrafter"/>
</dbReference>
<feature type="chain" id="PRO_5004182044" evidence="4">
    <location>
        <begin position="22"/>
        <end position="432"/>
    </location>
</feature>
<evidence type="ECO:0000256" key="4">
    <source>
        <dbReference type="SAM" id="SignalP"/>
    </source>
</evidence>
<evidence type="ECO:0000256" key="2">
    <source>
        <dbReference type="ARBA" id="ARBA00022448"/>
    </source>
</evidence>
<dbReference type="SUPFAM" id="SSF111369">
    <property type="entry name" value="HlyD-like secretion proteins"/>
    <property type="match status" value="1"/>
</dbReference>
<evidence type="ECO:0000256" key="1">
    <source>
        <dbReference type="ARBA" id="ARBA00009477"/>
    </source>
</evidence>
<gene>
    <name evidence="7" type="ordered locus">RPD_4189</name>
</gene>
<evidence type="ECO:0000259" key="5">
    <source>
        <dbReference type="Pfam" id="PF25954"/>
    </source>
</evidence>
<dbReference type="GO" id="GO:0016020">
    <property type="term" value="C:membrane"/>
    <property type="evidence" value="ECO:0007669"/>
    <property type="project" value="InterPro"/>
</dbReference>
<keyword evidence="2" id="KW-0813">Transport</keyword>
<proteinExistence type="inferred from homology"/>
<dbReference type="Gene3D" id="2.40.30.170">
    <property type="match status" value="1"/>
</dbReference>
<dbReference type="NCBIfam" id="TIGR01730">
    <property type="entry name" value="RND_mfp"/>
    <property type="match status" value="1"/>
</dbReference>
<feature type="signal peptide" evidence="4">
    <location>
        <begin position="1"/>
        <end position="21"/>
    </location>
</feature>
<dbReference type="Pfam" id="PF25954">
    <property type="entry name" value="Beta-barrel_RND_2"/>
    <property type="match status" value="1"/>
</dbReference>
<dbReference type="EMBL" id="CP000283">
    <property type="protein sequence ID" value="ABE41406.1"/>
    <property type="molecule type" value="Genomic_DNA"/>
</dbReference>
<dbReference type="GO" id="GO:0030288">
    <property type="term" value="C:outer membrane-bounded periplasmic space"/>
    <property type="evidence" value="ECO:0007669"/>
    <property type="project" value="TreeGrafter"/>
</dbReference>
<dbReference type="Pfam" id="PF25973">
    <property type="entry name" value="BSH_CzcB"/>
    <property type="match status" value="1"/>
</dbReference>
<organism evidence="7 8">
    <name type="scientific">Rhodopseudomonas palustris (strain BisB5)</name>
    <dbReference type="NCBI Taxonomy" id="316057"/>
    <lineage>
        <taxon>Bacteria</taxon>
        <taxon>Pseudomonadati</taxon>
        <taxon>Pseudomonadota</taxon>
        <taxon>Alphaproteobacteria</taxon>
        <taxon>Hyphomicrobiales</taxon>
        <taxon>Nitrobacteraceae</taxon>
        <taxon>Rhodopseudomonas</taxon>
    </lineage>
</organism>
<dbReference type="InterPro" id="IPR058792">
    <property type="entry name" value="Beta-barrel_RND_2"/>
</dbReference>
<dbReference type="PANTHER" id="PTHR30097">
    <property type="entry name" value="CATION EFFLUX SYSTEM PROTEIN CUSB"/>
    <property type="match status" value="1"/>
</dbReference>
<dbReference type="GO" id="GO:0015679">
    <property type="term" value="P:plasma membrane copper ion transport"/>
    <property type="evidence" value="ECO:0007669"/>
    <property type="project" value="TreeGrafter"/>
</dbReference>
<dbReference type="HOGENOM" id="CLU_018816_13_0_5"/>
<dbReference type="AlphaFoldDB" id="Q130T3"/>
<dbReference type="Gene3D" id="1.10.287.470">
    <property type="entry name" value="Helix hairpin bin"/>
    <property type="match status" value="1"/>
</dbReference>
<name>Q130T3_RHOPS</name>
<dbReference type="Proteomes" id="UP000001818">
    <property type="component" value="Chromosome"/>
</dbReference>
<dbReference type="InterPro" id="IPR058647">
    <property type="entry name" value="BSH_CzcB-like"/>
</dbReference>
<dbReference type="STRING" id="316057.RPD_4189"/>
<protein>
    <submittedName>
        <fullName evidence="7">Secretion protein HlyD</fullName>
    </submittedName>
</protein>
<comment type="similarity">
    <text evidence="1">Belongs to the membrane fusion protein (MFP) (TC 8.A.1) family.</text>
</comment>
<dbReference type="GO" id="GO:0022857">
    <property type="term" value="F:transmembrane transporter activity"/>
    <property type="evidence" value="ECO:0007669"/>
    <property type="project" value="InterPro"/>
</dbReference>
<dbReference type="GO" id="GO:0046914">
    <property type="term" value="F:transition metal ion binding"/>
    <property type="evidence" value="ECO:0007669"/>
    <property type="project" value="TreeGrafter"/>
</dbReference>
<feature type="domain" description="CusB-like beta-barrel" evidence="5">
    <location>
        <begin position="283"/>
        <end position="354"/>
    </location>
</feature>
<dbReference type="InterPro" id="IPR006143">
    <property type="entry name" value="RND_pump_MFP"/>
</dbReference>
<accession>Q130T3</accession>
<evidence type="ECO:0000313" key="8">
    <source>
        <dbReference type="Proteomes" id="UP000001818"/>
    </source>
</evidence>
<feature type="compositionally biased region" description="Basic residues" evidence="3">
    <location>
        <begin position="36"/>
        <end position="48"/>
    </location>
</feature>
<dbReference type="Gene3D" id="2.40.50.100">
    <property type="match status" value="1"/>
</dbReference>
<dbReference type="InterPro" id="IPR051909">
    <property type="entry name" value="MFP_Cation_Efflux"/>
</dbReference>
<dbReference type="KEGG" id="rpd:RPD_4189"/>
<evidence type="ECO:0000259" key="6">
    <source>
        <dbReference type="Pfam" id="PF25973"/>
    </source>
</evidence>
<evidence type="ECO:0000256" key="3">
    <source>
        <dbReference type="SAM" id="MobiDB-lite"/>
    </source>
</evidence>
<dbReference type="PANTHER" id="PTHR30097:SF4">
    <property type="entry name" value="SLR6042 PROTEIN"/>
    <property type="match status" value="1"/>
</dbReference>
<sequence length="432" mass="46342">MHPCICAMLRWLLGVSILSGAGAYHSVGRNGCGGPARHRLSGRQRPAKSPRSAKAPRPAKSKKPMLRQLTITTACLAALLACGVARASDELAISQVQAERVGIETSPLEQQPAAMGLSFPGKITVPPDRTRLMNAQLGGRIERLLVRTDTAIKVGDVLAELQSPALAHAQAEYLVAYNKERLLRTNLDREQQLAPYGAVPKKQVIITQNEYDQARATVAERRQALSHVGMTEPQIEKLTTSQVLDPKLTLISPIDGVVLESTTMPGQTIEALAPVFRLAQLAPLWVEVQVPALRAEDFAVGARVTLNGHDCVGRVVSIGSSVEATSQTVIVRAEFDDPDPDLRPGQMVEARIAPSTSGKAEWRVRSGAMVRRGSDAFVFVQTSGGFVATPVKVREELPQFAVVSGSFRGDERIAVRGVAALKGAWQGLGGVE</sequence>
<dbReference type="eggNOG" id="COG0845">
    <property type="taxonomic scope" value="Bacteria"/>
</dbReference>
<evidence type="ECO:0000313" key="7">
    <source>
        <dbReference type="EMBL" id="ABE41406.1"/>
    </source>
</evidence>
<feature type="region of interest" description="Disordered" evidence="3">
    <location>
        <begin position="34"/>
        <end position="64"/>
    </location>
</feature>
<keyword evidence="4" id="KW-0732">Signal</keyword>
<reference evidence="7 8" key="1">
    <citation type="submission" date="2006-03" db="EMBL/GenBank/DDBJ databases">
        <title>Complete sequence of Rhodopseudomonas palustris BisB5.</title>
        <authorList>
            <consortium name="US DOE Joint Genome Institute"/>
            <person name="Copeland A."/>
            <person name="Lucas S."/>
            <person name="Lapidus A."/>
            <person name="Barry K."/>
            <person name="Detter J.C."/>
            <person name="Glavina del Rio T."/>
            <person name="Hammon N."/>
            <person name="Israni S."/>
            <person name="Dalin E."/>
            <person name="Tice H."/>
            <person name="Pitluck S."/>
            <person name="Chain P."/>
            <person name="Malfatti S."/>
            <person name="Shin M."/>
            <person name="Vergez L."/>
            <person name="Schmutz J."/>
            <person name="Larimer F."/>
            <person name="Land M."/>
            <person name="Hauser L."/>
            <person name="Pelletier D.A."/>
            <person name="Kyrpides N."/>
            <person name="Lykidis A."/>
            <person name="Oda Y."/>
            <person name="Harwood C.S."/>
            <person name="Richardson P."/>
        </authorList>
    </citation>
    <scope>NUCLEOTIDE SEQUENCE [LARGE SCALE GENOMIC DNA]</scope>
    <source>
        <strain evidence="7 8">BisB5</strain>
    </source>
</reference>
<feature type="domain" description="CzcB-like barrel-sandwich hybrid" evidence="6">
    <location>
        <begin position="134"/>
        <end position="279"/>
    </location>
</feature>